<organism evidence="1 2">
    <name type="scientific">Nostoc parmelioides FACHB-3921</name>
    <dbReference type="NCBI Taxonomy" id="2692909"/>
    <lineage>
        <taxon>Bacteria</taxon>
        <taxon>Bacillati</taxon>
        <taxon>Cyanobacteriota</taxon>
        <taxon>Cyanophyceae</taxon>
        <taxon>Nostocales</taxon>
        <taxon>Nostocaceae</taxon>
        <taxon>Nostoc</taxon>
    </lineage>
</organism>
<gene>
    <name evidence="1" type="ORF">H6G14_24685</name>
</gene>
<dbReference type="EMBL" id="JACJQL010000053">
    <property type="protein sequence ID" value="MBD2254444.1"/>
    <property type="molecule type" value="Genomic_DNA"/>
</dbReference>
<sequence length="717" mass="84205">MGKHVMASNPYFVSYVESVQESLAVFSMRDTDAANYVISSGQTNIYKPKFLIFENLFNHVFEENGKTIIRRKFDPKVSDKLLSIHQPKLFLEDLKRLYENAKNMGVDWQSVKWKSQESDQLNLSDLGEEMKILSEIYETRVRNLKTEELPSEQDLQDIKRIINKLIQRYEIEYIPTNFGASAIIYEAWKLGRFFSLNNQEGNKKLFISILNGLFIQEKRVHTDSLLLEMSQRLGLEHLAEIEKSCLTNNKIWTKKLSEDPHHKWFACVEQSLIHKVKFSEDKRKNISNRYLIHYPLIIDTYWFAGLAYLYAKDDSKRISNTLYKKPEIFDKKKYCKIYNVIQTVSETLKLSLRFDALSKAEEKFQQQLSFEDLFLETVKDYFVCFNVSKTGEKANTSATNKKLIYCNYGIDIYGPEWLSDKHQELIRQELDGNRQVAGVQIPGLYEDLQAKKHEKEKIQMQGREEQSRQIAHQAAGLVAEVWDDPVRKQLEPRKKASLWQLKSLVDIWGNFDLQPNKNISEYPDPDFPEWETLTNQEVFQELINISLCHALRRATYTRTSEEITNPETQEADRKTVDRAIEISMSSEKSIDLFRNEVFGLSTEKAIEWLDGDCPSWLRHRGFAICFHHCFWQAAYHAFRAKCANQPSPYLYIQVNQKQVIIKNRKEFNKMFHGQQPRDVIFFDSLTKRMQDVFDIQGPDLDLNDGFWQTIITKNDYL</sequence>
<keyword evidence="2" id="KW-1185">Reference proteome</keyword>
<evidence type="ECO:0000313" key="2">
    <source>
        <dbReference type="Proteomes" id="UP000621307"/>
    </source>
</evidence>
<dbReference type="RefSeq" id="WP_190570580.1">
    <property type="nucleotide sequence ID" value="NZ_JACJQL010000053.1"/>
</dbReference>
<reference evidence="1 2" key="1">
    <citation type="journal article" date="2020" name="ISME J.">
        <title>Comparative genomics reveals insights into cyanobacterial evolution and habitat adaptation.</title>
        <authorList>
            <person name="Chen M.Y."/>
            <person name="Teng W.K."/>
            <person name="Zhao L."/>
            <person name="Hu C.X."/>
            <person name="Zhou Y.K."/>
            <person name="Han B.P."/>
            <person name="Song L.R."/>
            <person name="Shu W.S."/>
        </authorList>
    </citation>
    <scope>NUCLEOTIDE SEQUENCE [LARGE SCALE GENOMIC DNA]</scope>
    <source>
        <strain evidence="1 2">FACHB-3921</strain>
    </source>
</reference>
<comment type="caution">
    <text evidence="1">The sequence shown here is derived from an EMBL/GenBank/DDBJ whole genome shotgun (WGS) entry which is preliminary data.</text>
</comment>
<dbReference type="Proteomes" id="UP000621307">
    <property type="component" value="Unassembled WGS sequence"/>
</dbReference>
<proteinExistence type="predicted"/>
<protein>
    <submittedName>
        <fullName evidence="1">Uncharacterized protein</fullName>
    </submittedName>
</protein>
<evidence type="ECO:0000313" key="1">
    <source>
        <dbReference type="EMBL" id="MBD2254444.1"/>
    </source>
</evidence>
<accession>A0ABR8BMC7</accession>
<name>A0ABR8BMC7_9NOSO</name>